<name>W2Y923_PHYNI</name>
<comment type="caution">
    <text evidence="1">The sequence shown here is derived from an EMBL/GenBank/DDBJ whole genome shotgun (WGS) entry which is preliminary data.</text>
</comment>
<organism evidence="1 2">
    <name type="scientific">Phytophthora nicotianae P10297</name>
    <dbReference type="NCBI Taxonomy" id="1317064"/>
    <lineage>
        <taxon>Eukaryota</taxon>
        <taxon>Sar</taxon>
        <taxon>Stramenopiles</taxon>
        <taxon>Oomycota</taxon>
        <taxon>Peronosporomycetes</taxon>
        <taxon>Peronosporales</taxon>
        <taxon>Peronosporaceae</taxon>
        <taxon>Phytophthora</taxon>
    </lineage>
</organism>
<evidence type="ECO:0000313" key="1">
    <source>
        <dbReference type="EMBL" id="ETP31138.1"/>
    </source>
</evidence>
<reference evidence="1 2" key="1">
    <citation type="submission" date="2013-11" db="EMBL/GenBank/DDBJ databases">
        <title>The Genome Sequence of Phytophthora parasitica P10297.</title>
        <authorList>
            <consortium name="The Broad Institute Genomics Platform"/>
            <person name="Russ C."/>
            <person name="Tyler B."/>
            <person name="Panabieres F."/>
            <person name="Shan W."/>
            <person name="Tripathy S."/>
            <person name="Grunwald N."/>
            <person name="Machado M."/>
            <person name="Johnson C.S."/>
            <person name="Walker B."/>
            <person name="Young S.K."/>
            <person name="Zeng Q."/>
            <person name="Gargeya S."/>
            <person name="Fitzgerald M."/>
            <person name="Haas B."/>
            <person name="Abouelleil A."/>
            <person name="Allen A.W."/>
            <person name="Alvarado L."/>
            <person name="Arachchi H.M."/>
            <person name="Berlin A.M."/>
            <person name="Chapman S.B."/>
            <person name="Gainer-Dewar J."/>
            <person name="Goldberg J."/>
            <person name="Griggs A."/>
            <person name="Gujja S."/>
            <person name="Hansen M."/>
            <person name="Howarth C."/>
            <person name="Imamovic A."/>
            <person name="Ireland A."/>
            <person name="Larimer J."/>
            <person name="McCowan C."/>
            <person name="Murphy C."/>
            <person name="Pearson M."/>
            <person name="Poon T.W."/>
            <person name="Priest M."/>
            <person name="Roberts A."/>
            <person name="Saif S."/>
            <person name="Shea T."/>
            <person name="Sisk P."/>
            <person name="Sykes S."/>
            <person name="Wortman J."/>
            <person name="Nusbaum C."/>
            <person name="Birren B."/>
        </authorList>
    </citation>
    <scope>NUCLEOTIDE SEQUENCE [LARGE SCALE GENOMIC DNA]</scope>
    <source>
        <strain evidence="1 2">P10297</strain>
    </source>
</reference>
<protein>
    <submittedName>
        <fullName evidence="1">Uncharacterized protein</fullName>
    </submittedName>
</protein>
<dbReference type="EMBL" id="ANIY01004172">
    <property type="protein sequence ID" value="ETP31138.1"/>
    <property type="molecule type" value="Genomic_DNA"/>
</dbReference>
<sequence>MRAPIKRPTQVSALADTAMSVPALLKQTLPRAPMECVEEKFVQKQSARVDGTLPILERLC</sequence>
<proteinExistence type="predicted"/>
<accession>W2Y923</accession>
<dbReference type="AlphaFoldDB" id="W2Y923"/>
<gene>
    <name evidence="1" type="ORF">F442_19977</name>
</gene>
<dbReference type="Proteomes" id="UP000018948">
    <property type="component" value="Unassembled WGS sequence"/>
</dbReference>
<evidence type="ECO:0000313" key="2">
    <source>
        <dbReference type="Proteomes" id="UP000018948"/>
    </source>
</evidence>